<evidence type="ECO:0000256" key="4">
    <source>
        <dbReference type="ARBA" id="ARBA00048461"/>
    </source>
</evidence>
<dbReference type="GO" id="GO:0016787">
    <property type="term" value="F:hydrolase activity"/>
    <property type="evidence" value="ECO:0007669"/>
    <property type="project" value="UniProtKB-KW"/>
</dbReference>
<feature type="domain" description="Fungal lipase-type" evidence="5">
    <location>
        <begin position="29"/>
        <end position="169"/>
    </location>
</feature>
<gene>
    <name evidence="6" type="ORF">CYLTODRAFT_398796</name>
</gene>
<evidence type="ECO:0000259" key="5">
    <source>
        <dbReference type="Pfam" id="PF01764"/>
    </source>
</evidence>
<comment type="catalytic activity">
    <reaction evidence="4">
        <text>a monoacylglycerol + H2O = glycerol + a fatty acid + H(+)</text>
        <dbReference type="Rhea" id="RHEA:15245"/>
        <dbReference type="ChEBI" id="CHEBI:15377"/>
        <dbReference type="ChEBI" id="CHEBI:15378"/>
        <dbReference type="ChEBI" id="CHEBI:17408"/>
        <dbReference type="ChEBI" id="CHEBI:17754"/>
        <dbReference type="ChEBI" id="CHEBI:28868"/>
    </reaction>
</comment>
<dbReference type="OrthoDB" id="438440at2759"/>
<dbReference type="InterPro" id="IPR029058">
    <property type="entry name" value="AB_hydrolase_fold"/>
</dbReference>
<dbReference type="Pfam" id="PF01764">
    <property type="entry name" value="Lipase_3"/>
    <property type="match status" value="1"/>
</dbReference>
<evidence type="ECO:0000256" key="2">
    <source>
        <dbReference type="ARBA" id="ARBA00043996"/>
    </source>
</evidence>
<dbReference type="SUPFAM" id="SSF53474">
    <property type="entry name" value="alpha/beta-Hydrolases"/>
    <property type="match status" value="1"/>
</dbReference>
<dbReference type="InterPro" id="IPR002921">
    <property type="entry name" value="Fungal_lipase-type"/>
</dbReference>
<keyword evidence="6" id="KW-0378">Hydrolase</keyword>
<dbReference type="Gene3D" id="3.40.50.1820">
    <property type="entry name" value="alpha/beta hydrolase"/>
    <property type="match status" value="1"/>
</dbReference>
<dbReference type="GO" id="GO:0006629">
    <property type="term" value="P:lipid metabolic process"/>
    <property type="evidence" value="ECO:0007669"/>
    <property type="project" value="InterPro"/>
</dbReference>
<sequence length="227" mass="24703">MLIAEVWGVPPLQNVHGYVARDDEKKELIVAMRGSGSVVDILLDTAVALVPFISPGVTHLPSGVCVHSGFLIAWNAVALQILAILKEQFYIYEIKGYSLVAAGHSLGGSLASLATVALKENFPEHTMRCYTYGAPRTGNKEFADYFNATFGENACRVVHSSDGVCTIIPRSFGYHHHGVEYWQQDEENTVKCSGEGEDPRCSCKNTGGVNTAHMEYFGIIATTPFCL</sequence>
<dbReference type="PANTHER" id="PTHR45856:SF11">
    <property type="entry name" value="FUNGAL LIPASE-LIKE DOMAIN-CONTAINING PROTEIN"/>
    <property type="match status" value="1"/>
</dbReference>
<accession>A0A0D7B7A5</accession>
<evidence type="ECO:0000256" key="3">
    <source>
        <dbReference type="ARBA" id="ARBA00047591"/>
    </source>
</evidence>
<comment type="catalytic activity">
    <reaction evidence="3">
        <text>a diacylglycerol + H2O = a monoacylglycerol + a fatty acid + H(+)</text>
        <dbReference type="Rhea" id="RHEA:32731"/>
        <dbReference type="ChEBI" id="CHEBI:15377"/>
        <dbReference type="ChEBI" id="CHEBI:15378"/>
        <dbReference type="ChEBI" id="CHEBI:17408"/>
        <dbReference type="ChEBI" id="CHEBI:18035"/>
        <dbReference type="ChEBI" id="CHEBI:28868"/>
    </reaction>
</comment>
<evidence type="ECO:0000256" key="1">
    <source>
        <dbReference type="ARBA" id="ARBA00023157"/>
    </source>
</evidence>
<proteinExistence type="inferred from homology"/>
<protein>
    <submittedName>
        <fullName evidence="6">Alpha/beta-hydrolase</fullName>
    </submittedName>
</protein>
<dbReference type="AlphaFoldDB" id="A0A0D7B7A5"/>
<evidence type="ECO:0000313" key="6">
    <source>
        <dbReference type="EMBL" id="KIY66428.1"/>
    </source>
</evidence>
<comment type="similarity">
    <text evidence="2">Belongs to the AB hydrolase superfamily. Lipase family. Class 3 subfamily.</text>
</comment>
<organism evidence="6 7">
    <name type="scientific">Cylindrobasidium torrendii FP15055 ss-10</name>
    <dbReference type="NCBI Taxonomy" id="1314674"/>
    <lineage>
        <taxon>Eukaryota</taxon>
        <taxon>Fungi</taxon>
        <taxon>Dikarya</taxon>
        <taxon>Basidiomycota</taxon>
        <taxon>Agaricomycotina</taxon>
        <taxon>Agaricomycetes</taxon>
        <taxon>Agaricomycetidae</taxon>
        <taxon>Agaricales</taxon>
        <taxon>Marasmiineae</taxon>
        <taxon>Physalacriaceae</taxon>
        <taxon>Cylindrobasidium</taxon>
    </lineage>
</organism>
<keyword evidence="7" id="KW-1185">Reference proteome</keyword>
<reference evidence="6 7" key="1">
    <citation type="journal article" date="2015" name="Fungal Genet. Biol.">
        <title>Evolution of novel wood decay mechanisms in Agaricales revealed by the genome sequences of Fistulina hepatica and Cylindrobasidium torrendii.</title>
        <authorList>
            <person name="Floudas D."/>
            <person name="Held B.W."/>
            <person name="Riley R."/>
            <person name="Nagy L.G."/>
            <person name="Koehler G."/>
            <person name="Ransdell A.S."/>
            <person name="Younus H."/>
            <person name="Chow J."/>
            <person name="Chiniquy J."/>
            <person name="Lipzen A."/>
            <person name="Tritt A."/>
            <person name="Sun H."/>
            <person name="Haridas S."/>
            <person name="LaButti K."/>
            <person name="Ohm R.A."/>
            <person name="Kues U."/>
            <person name="Blanchette R.A."/>
            <person name="Grigoriev I.V."/>
            <person name="Minto R.E."/>
            <person name="Hibbett D.S."/>
        </authorList>
    </citation>
    <scope>NUCLEOTIDE SEQUENCE [LARGE SCALE GENOMIC DNA]</scope>
    <source>
        <strain evidence="6 7">FP15055 ss-10</strain>
    </source>
</reference>
<dbReference type="CDD" id="cd00519">
    <property type="entry name" value="Lipase_3"/>
    <property type="match status" value="1"/>
</dbReference>
<name>A0A0D7B7A5_9AGAR</name>
<evidence type="ECO:0000313" key="7">
    <source>
        <dbReference type="Proteomes" id="UP000054007"/>
    </source>
</evidence>
<dbReference type="Proteomes" id="UP000054007">
    <property type="component" value="Unassembled WGS sequence"/>
</dbReference>
<dbReference type="InterPro" id="IPR051218">
    <property type="entry name" value="Sec_MonoDiacylglyc_Lipase"/>
</dbReference>
<dbReference type="EMBL" id="KN880555">
    <property type="protein sequence ID" value="KIY66428.1"/>
    <property type="molecule type" value="Genomic_DNA"/>
</dbReference>
<keyword evidence="1" id="KW-1015">Disulfide bond</keyword>
<dbReference type="PANTHER" id="PTHR45856">
    <property type="entry name" value="ALPHA/BETA-HYDROLASES SUPERFAMILY PROTEIN"/>
    <property type="match status" value="1"/>
</dbReference>